<dbReference type="EMBL" id="JAPFFF010000009">
    <property type="protein sequence ID" value="KAK8882895.1"/>
    <property type="molecule type" value="Genomic_DNA"/>
</dbReference>
<reference evidence="1 2" key="1">
    <citation type="submission" date="2024-04" db="EMBL/GenBank/DDBJ databases">
        <title>Tritrichomonas musculus Genome.</title>
        <authorList>
            <person name="Alves-Ferreira E."/>
            <person name="Grigg M."/>
            <person name="Lorenzi H."/>
            <person name="Galac M."/>
        </authorList>
    </citation>
    <scope>NUCLEOTIDE SEQUENCE [LARGE SCALE GENOMIC DNA]</scope>
    <source>
        <strain evidence="1 2">EAF2021</strain>
    </source>
</reference>
<organism evidence="1 2">
    <name type="scientific">Tritrichomonas musculus</name>
    <dbReference type="NCBI Taxonomy" id="1915356"/>
    <lineage>
        <taxon>Eukaryota</taxon>
        <taxon>Metamonada</taxon>
        <taxon>Parabasalia</taxon>
        <taxon>Tritrichomonadida</taxon>
        <taxon>Tritrichomonadidae</taxon>
        <taxon>Tritrichomonas</taxon>
    </lineage>
</organism>
<comment type="caution">
    <text evidence="1">The sequence shown here is derived from an EMBL/GenBank/DDBJ whole genome shotgun (WGS) entry which is preliminary data.</text>
</comment>
<keyword evidence="2" id="KW-1185">Reference proteome</keyword>
<gene>
    <name evidence="1" type="ORF">M9Y10_045540</name>
</gene>
<protein>
    <submittedName>
        <fullName evidence="1">Uncharacterized protein</fullName>
    </submittedName>
</protein>
<proteinExistence type="predicted"/>
<name>A0ABR2JVQ2_9EUKA</name>
<evidence type="ECO:0000313" key="2">
    <source>
        <dbReference type="Proteomes" id="UP001470230"/>
    </source>
</evidence>
<dbReference type="Proteomes" id="UP001470230">
    <property type="component" value="Unassembled WGS sequence"/>
</dbReference>
<evidence type="ECO:0000313" key="1">
    <source>
        <dbReference type="EMBL" id="KAK8882895.1"/>
    </source>
</evidence>
<sequence>MKKNKDLLKELPAHPNKFKEYHFNPKNDANEYLQLTPAKENKQVIQSFKEWKEQESSQKEVVD</sequence>
<accession>A0ABR2JVQ2</accession>